<evidence type="ECO:0000256" key="1">
    <source>
        <dbReference type="ARBA" id="ARBA00000464"/>
    </source>
</evidence>
<feature type="binding site" evidence="6">
    <location>
        <position position="118"/>
    </location>
    <ligand>
        <name>substrate</name>
    </ligand>
</feature>
<evidence type="ECO:0000256" key="3">
    <source>
        <dbReference type="ARBA" id="ARBA00022801"/>
    </source>
</evidence>
<gene>
    <name evidence="7" type="primary">tigarb</name>
</gene>
<dbReference type="SMART" id="SM00855">
    <property type="entry name" value="PGAM"/>
    <property type="match status" value="1"/>
</dbReference>
<dbReference type="PROSITE" id="PS00175">
    <property type="entry name" value="PG_MUTASE"/>
    <property type="match status" value="1"/>
</dbReference>
<dbReference type="CDD" id="cd07067">
    <property type="entry name" value="HP_PGM_like"/>
    <property type="match status" value="1"/>
</dbReference>
<dbReference type="Gene3D" id="3.40.50.1240">
    <property type="entry name" value="Phosphoglycerate mutase-like"/>
    <property type="match status" value="1"/>
</dbReference>
<dbReference type="InterPro" id="IPR013078">
    <property type="entry name" value="His_Pase_superF_clade-1"/>
</dbReference>
<accession>A0A8C5DRL6</accession>
<dbReference type="EC" id="3.1.3.46" evidence="2"/>
<reference evidence="7" key="3">
    <citation type="submission" date="2025-09" db="UniProtKB">
        <authorList>
            <consortium name="Ensembl"/>
        </authorList>
    </citation>
    <scope>IDENTIFICATION</scope>
</reference>
<evidence type="ECO:0000256" key="6">
    <source>
        <dbReference type="PIRSR" id="PIRSR613078-2"/>
    </source>
</evidence>
<organism evidence="7 8">
    <name type="scientific">Gouania willdenowi</name>
    <name type="common">Blunt-snouted clingfish</name>
    <name type="synonym">Lepadogaster willdenowi</name>
    <dbReference type="NCBI Taxonomy" id="441366"/>
    <lineage>
        <taxon>Eukaryota</taxon>
        <taxon>Metazoa</taxon>
        <taxon>Chordata</taxon>
        <taxon>Craniata</taxon>
        <taxon>Vertebrata</taxon>
        <taxon>Euteleostomi</taxon>
        <taxon>Actinopterygii</taxon>
        <taxon>Neopterygii</taxon>
        <taxon>Teleostei</taxon>
        <taxon>Neoteleostei</taxon>
        <taxon>Acanthomorphata</taxon>
        <taxon>Ovalentaria</taxon>
        <taxon>Blenniimorphae</taxon>
        <taxon>Blenniiformes</taxon>
        <taxon>Gobiesocoidei</taxon>
        <taxon>Gobiesocidae</taxon>
        <taxon>Gobiesocinae</taxon>
        <taxon>Gouania</taxon>
    </lineage>
</organism>
<reference evidence="7" key="2">
    <citation type="submission" date="2025-08" db="UniProtKB">
        <authorList>
            <consortium name="Ensembl"/>
        </authorList>
    </citation>
    <scope>IDENTIFICATION</scope>
</reference>
<feature type="active site" description="Proton donor/acceptor" evidence="5">
    <location>
        <position position="107"/>
    </location>
</feature>
<dbReference type="GO" id="GO:0045820">
    <property type="term" value="P:negative regulation of glycolytic process"/>
    <property type="evidence" value="ECO:0007669"/>
    <property type="project" value="TreeGrafter"/>
</dbReference>
<feature type="binding site" evidence="6">
    <location>
        <position position="79"/>
    </location>
    <ligand>
        <name>substrate</name>
    </ligand>
</feature>
<dbReference type="GO" id="GO:0043456">
    <property type="term" value="P:regulation of pentose-phosphate shunt"/>
    <property type="evidence" value="ECO:0007669"/>
    <property type="project" value="TreeGrafter"/>
</dbReference>
<dbReference type="InterPro" id="IPR029033">
    <property type="entry name" value="His_PPase_superfam"/>
</dbReference>
<reference evidence="7" key="1">
    <citation type="submission" date="2020-06" db="EMBL/GenBank/DDBJ databases">
        <authorList>
            <consortium name="Wellcome Sanger Institute Data Sharing"/>
        </authorList>
    </citation>
    <scope>NUCLEOTIDE SEQUENCE [LARGE SCALE GENOMIC DNA]</scope>
</reference>
<protein>
    <recommendedName>
        <fullName evidence="2">fructose-2,6-bisphosphate 2-phosphatase</fullName>
        <ecNumber evidence="2">3.1.3.46</ecNumber>
    </recommendedName>
</protein>
<dbReference type="Ensembl" id="ENSGWIT00000012050.1">
    <property type="protein sequence ID" value="ENSGWIP00000010833.1"/>
    <property type="gene ID" value="ENSGWIG00000006354.1"/>
</dbReference>
<comment type="catalytic activity">
    <reaction evidence="1">
        <text>beta-D-fructose 2,6-bisphosphate + H2O = beta-D-fructose 6-phosphate + phosphate</text>
        <dbReference type="Rhea" id="RHEA:17289"/>
        <dbReference type="ChEBI" id="CHEBI:15377"/>
        <dbReference type="ChEBI" id="CHEBI:43474"/>
        <dbReference type="ChEBI" id="CHEBI:57634"/>
        <dbReference type="ChEBI" id="CHEBI:58579"/>
        <dbReference type="EC" id="3.1.3.46"/>
    </reaction>
</comment>
<dbReference type="Pfam" id="PF00300">
    <property type="entry name" value="His_Phos_1"/>
    <property type="match status" value="1"/>
</dbReference>
<dbReference type="InterPro" id="IPR001345">
    <property type="entry name" value="PG/BPGM_mutase_AS"/>
</dbReference>
<dbReference type="Proteomes" id="UP000694680">
    <property type="component" value="Chromosome 6"/>
</dbReference>
<dbReference type="GO" id="GO:0004331">
    <property type="term" value="F:fructose-2,6-bisphosphate 2-phosphatase activity"/>
    <property type="evidence" value="ECO:0007669"/>
    <property type="project" value="UniProtKB-EC"/>
</dbReference>
<dbReference type="PANTHER" id="PTHR46517:SF2">
    <property type="entry name" value="FRUCTOSE-2,6-BISPHOSPHATASE TIGAR B"/>
    <property type="match status" value="1"/>
</dbReference>
<dbReference type="SUPFAM" id="SSF53254">
    <property type="entry name" value="Phosphoglycerate mutase-like"/>
    <property type="match status" value="1"/>
</dbReference>
<name>A0A8C5DRL6_GOUWI</name>
<dbReference type="AlphaFoldDB" id="A0A8C5DRL6"/>
<comment type="similarity">
    <text evidence="4">Belongs to the phosphoglycerate mutase family.</text>
</comment>
<keyword evidence="3" id="KW-0378">Hydrolase</keyword>
<dbReference type="PANTHER" id="PTHR46517">
    <property type="entry name" value="FRUCTOSE-2,6-BISPHOSPHATASE TIGAR"/>
    <property type="match status" value="1"/>
</dbReference>
<evidence type="ECO:0000313" key="7">
    <source>
        <dbReference type="Ensembl" id="ENSGWIP00000010833.1"/>
    </source>
</evidence>
<evidence type="ECO:0000256" key="2">
    <source>
        <dbReference type="ARBA" id="ARBA00013067"/>
    </source>
</evidence>
<sequence length="273" mass="30138">MTLHHFAEVARARCRSLKMLTFSVTLVRHGETQYNRDKLLQGQGVDTLLSPTGVDQCEAVGRRLSDVPFSHVFVSNLQRAVQTAEIILRNNAHCSHMDMALEPLLRERGFGVAEGRPKEDLKNMANAAGQACRDYTPPGGETLDQVRLRFKQFLRVLFQQMLDSHDASKLDDSSSATGSPDDGLHGASIHVLVVSHGAYIRVAVRHLVEDLKCTLPAGLKPSQLFSPCPNTGISRFVLTVSRSGPESRATLTAARCVFTNRKEHLEELAEKEV</sequence>
<dbReference type="GO" id="GO:0005829">
    <property type="term" value="C:cytosol"/>
    <property type="evidence" value="ECO:0007669"/>
    <property type="project" value="TreeGrafter"/>
</dbReference>
<evidence type="ECO:0000256" key="4">
    <source>
        <dbReference type="ARBA" id="ARBA00038362"/>
    </source>
</evidence>
<dbReference type="InterPro" id="IPR051695">
    <property type="entry name" value="Phosphoglycerate_Mutase"/>
</dbReference>
<proteinExistence type="inferred from homology"/>
<feature type="binding site" evidence="6">
    <location>
        <begin position="28"/>
        <end position="35"/>
    </location>
    <ligand>
        <name>substrate</name>
    </ligand>
</feature>
<evidence type="ECO:0000256" key="5">
    <source>
        <dbReference type="PIRSR" id="PIRSR613078-1"/>
    </source>
</evidence>
<feature type="active site" description="Tele-phosphohistidine intermediate" evidence="5">
    <location>
        <position position="29"/>
    </location>
</feature>
<evidence type="ECO:0000313" key="8">
    <source>
        <dbReference type="Proteomes" id="UP000694680"/>
    </source>
</evidence>
<keyword evidence="8" id="KW-1185">Reference proteome</keyword>